<name>A0A1P8UXT0_9RHOB</name>
<protein>
    <submittedName>
        <fullName evidence="1">Uncharacterized protein</fullName>
    </submittedName>
</protein>
<proteinExistence type="predicted"/>
<evidence type="ECO:0000313" key="1">
    <source>
        <dbReference type="EMBL" id="APZ54202.1"/>
    </source>
</evidence>
<keyword evidence="2" id="KW-1185">Reference proteome</keyword>
<dbReference type="RefSeq" id="WP_156876413.1">
    <property type="nucleotide sequence ID" value="NZ_CP015093.1"/>
</dbReference>
<gene>
    <name evidence="1" type="ORF">Ga0080574_TMP3868</name>
</gene>
<dbReference type="EMBL" id="CP015093">
    <property type="protein sequence ID" value="APZ54202.1"/>
    <property type="molecule type" value="Genomic_DNA"/>
</dbReference>
<sequence length="47" mass="4944">MSNIDLTRIITAEDKTAAEQARCKSSLHAELVAARAGKPPGISRPAP</sequence>
<accession>A0A1P8UXT0</accession>
<dbReference type="Proteomes" id="UP000187059">
    <property type="component" value="Chromosome"/>
</dbReference>
<reference evidence="1 2" key="1">
    <citation type="submission" date="2016-04" db="EMBL/GenBank/DDBJ databases">
        <title>Deep-sea bacteria in the southern Pacific.</title>
        <authorList>
            <person name="Tang K."/>
        </authorList>
    </citation>
    <scope>NUCLEOTIDE SEQUENCE [LARGE SCALE GENOMIC DNA]</scope>
    <source>
        <strain evidence="1 2">JLT2014</strain>
    </source>
</reference>
<evidence type="ECO:0000313" key="2">
    <source>
        <dbReference type="Proteomes" id="UP000187059"/>
    </source>
</evidence>
<organism evidence="1 2">
    <name type="scientific">Salipiger abyssi</name>
    <dbReference type="NCBI Taxonomy" id="1250539"/>
    <lineage>
        <taxon>Bacteria</taxon>
        <taxon>Pseudomonadati</taxon>
        <taxon>Pseudomonadota</taxon>
        <taxon>Alphaproteobacteria</taxon>
        <taxon>Rhodobacterales</taxon>
        <taxon>Roseobacteraceae</taxon>
        <taxon>Salipiger</taxon>
    </lineage>
</organism>
<dbReference type="AlphaFoldDB" id="A0A1P8UXT0"/>
<dbReference type="KEGG" id="paby:Ga0080574_TMP3868"/>